<dbReference type="InterPro" id="IPR016155">
    <property type="entry name" value="Mopterin_synth/thiamin_S_b"/>
</dbReference>
<dbReference type="Gene3D" id="3.10.20.30">
    <property type="match status" value="1"/>
</dbReference>
<organism evidence="1 2">
    <name type="scientific">Methanobacterium congolense</name>
    <dbReference type="NCBI Taxonomy" id="118062"/>
    <lineage>
        <taxon>Archaea</taxon>
        <taxon>Methanobacteriati</taxon>
        <taxon>Methanobacteriota</taxon>
        <taxon>Methanomada group</taxon>
        <taxon>Methanobacteria</taxon>
        <taxon>Methanobacteriales</taxon>
        <taxon>Methanobacteriaceae</taxon>
        <taxon>Methanobacterium</taxon>
    </lineage>
</organism>
<reference evidence="1 2" key="1">
    <citation type="submission" date="2016-08" db="EMBL/GenBank/DDBJ databases">
        <authorList>
            <person name="Seilhamer J.J."/>
        </authorList>
    </citation>
    <scope>NUCLEOTIDE SEQUENCE [LARGE SCALE GENOMIC DNA]</scope>
    <source>
        <strain evidence="1">Buetzberg</strain>
    </source>
</reference>
<dbReference type="Proteomes" id="UP000094707">
    <property type="component" value="Chromosome I"/>
</dbReference>
<accession>A0A1D3L234</accession>
<sequence>MIEVKFLTRFLDITGEKAIEIEDVNNMAALIDVLSQKYPDGFKETLLDDNGEIRDYLKVVVNGDDVRSLQGLETPLKDNDQVVMFQTIAGG</sequence>
<protein>
    <submittedName>
        <fullName evidence="1">MoaD family protein</fullName>
    </submittedName>
</protein>
<dbReference type="NCBIfam" id="TIGR01687">
    <property type="entry name" value="moaD_arch"/>
    <property type="match status" value="1"/>
</dbReference>
<evidence type="ECO:0000313" key="2">
    <source>
        <dbReference type="Proteomes" id="UP000094707"/>
    </source>
</evidence>
<dbReference type="OrthoDB" id="98357at2157"/>
<evidence type="ECO:0000313" key="1">
    <source>
        <dbReference type="EMBL" id="SCG85626.1"/>
    </source>
</evidence>
<dbReference type="STRING" id="118062.MCBB_1067"/>
<gene>
    <name evidence="1" type="ORF">MCBB_1067</name>
</gene>
<dbReference type="EMBL" id="LT607756">
    <property type="protein sequence ID" value="SCG85626.1"/>
    <property type="molecule type" value="Genomic_DNA"/>
</dbReference>
<dbReference type="Pfam" id="PF02597">
    <property type="entry name" value="ThiS"/>
    <property type="match status" value="1"/>
</dbReference>
<dbReference type="SUPFAM" id="SSF54285">
    <property type="entry name" value="MoaD/ThiS"/>
    <property type="match status" value="1"/>
</dbReference>
<proteinExistence type="predicted"/>
<dbReference type="InterPro" id="IPR010038">
    <property type="entry name" value="MoaD_arc-typ"/>
</dbReference>
<dbReference type="RefSeq" id="WP_084789830.1">
    <property type="nucleotide sequence ID" value="NZ_LT607756.1"/>
</dbReference>
<keyword evidence="2" id="KW-1185">Reference proteome</keyword>
<dbReference type="KEGG" id="mcub:MCBB_1067"/>
<dbReference type="AlphaFoldDB" id="A0A1D3L234"/>
<dbReference type="InterPro" id="IPR003749">
    <property type="entry name" value="ThiS/MoaD-like"/>
</dbReference>
<dbReference type="PANTHER" id="PTHR38031:SF1">
    <property type="entry name" value="SULFUR CARRIER PROTEIN CYSO"/>
    <property type="match status" value="1"/>
</dbReference>
<dbReference type="PANTHER" id="PTHR38031">
    <property type="entry name" value="SULFUR CARRIER PROTEIN SLR0821-RELATED"/>
    <property type="match status" value="1"/>
</dbReference>
<dbReference type="GeneID" id="30411912"/>
<dbReference type="InterPro" id="IPR052045">
    <property type="entry name" value="Sulfur_Carrier/Prot_Modifier"/>
</dbReference>
<name>A0A1D3L234_9EURY</name>
<dbReference type="InterPro" id="IPR012675">
    <property type="entry name" value="Beta-grasp_dom_sf"/>
</dbReference>